<keyword evidence="2 3" id="KW-0040">ANK repeat</keyword>
<keyword evidence="4" id="KW-0812">Transmembrane</keyword>
<dbReference type="SMART" id="SM00248">
    <property type="entry name" value="ANK"/>
    <property type="match status" value="3"/>
</dbReference>
<reference evidence="5" key="1">
    <citation type="submission" date="2016-10" db="EMBL/GenBank/DDBJ databases">
        <authorList>
            <person name="Benchimol M."/>
            <person name="Almeida L.G."/>
            <person name="Vasconcelos A.T."/>
            <person name="Perreira-Neves A."/>
            <person name="Rosa I.A."/>
            <person name="Tasca T."/>
            <person name="Bogo M.R."/>
            <person name="de Souza W."/>
        </authorList>
    </citation>
    <scope>NUCLEOTIDE SEQUENCE [LARGE SCALE GENOMIC DNA]</scope>
    <source>
        <strain evidence="5">K</strain>
    </source>
</reference>
<evidence type="ECO:0000256" key="1">
    <source>
        <dbReference type="ARBA" id="ARBA00022737"/>
    </source>
</evidence>
<dbReference type="Gene3D" id="1.25.40.20">
    <property type="entry name" value="Ankyrin repeat-containing domain"/>
    <property type="match status" value="2"/>
</dbReference>
<dbReference type="PANTHER" id="PTHR24198:SF165">
    <property type="entry name" value="ANKYRIN REPEAT-CONTAINING PROTEIN-RELATED"/>
    <property type="match status" value="1"/>
</dbReference>
<gene>
    <name evidence="5" type="ORF">TRFO_20500</name>
</gene>
<dbReference type="InterPro" id="IPR002110">
    <property type="entry name" value="Ankyrin_rpt"/>
</dbReference>
<accession>A0A1J4KLF9</accession>
<evidence type="ECO:0000313" key="5">
    <source>
        <dbReference type="EMBL" id="OHT10213.1"/>
    </source>
</evidence>
<sequence length="457" mass="53252">MEINEEAVLKLAPYAQLVDQIANMTQKNMMTILPEILSSKFTNNLQELPHLINAIMYTIKIRPNQIATMAMFVKKLLEYNNEFYKLTELRPFLLRMIINILSLPNPFPEHTAVPYFLYQLMNKEVLTFREFAAAACLYTPDTIISIKSKKWLFCLFGPELEDCNEDFYHSLFKLFEFKDENPFLQRVFHAYMEELETLKENDWIILKNRRNYDLDPFSVASIIEHDQLSYLSHNAKGSFFDINQHIESSIIARSKYQQQRPTLLQYSALCGASRCFRFLLQHHAKIDFTDENGLTLGDYLAISCNQIINNYLFSLNITISQALHWAIQFHHNELYFKLFAQKIDKVSIKDKAFINTMQKAIISNNLKIFLHLYQTGSKINEGFKNGNTALHAAAFHGHITMCKALLMLTNDLNKKNFAGIYIIFLIEHLFIMLLQVAPISLSHFSLKMKILNLMLQI</sequence>
<dbReference type="PROSITE" id="PS50297">
    <property type="entry name" value="ANK_REP_REGION"/>
    <property type="match status" value="1"/>
</dbReference>
<name>A0A1J4KLF9_9EUKA</name>
<evidence type="ECO:0000256" key="3">
    <source>
        <dbReference type="PROSITE-ProRule" id="PRU00023"/>
    </source>
</evidence>
<keyword evidence="6" id="KW-1185">Reference proteome</keyword>
<feature type="repeat" description="ANK" evidence="3">
    <location>
        <begin position="385"/>
        <end position="417"/>
    </location>
</feature>
<keyword evidence="4" id="KW-1133">Transmembrane helix</keyword>
<dbReference type="InterPro" id="IPR036770">
    <property type="entry name" value="Ankyrin_rpt-contain_sf"/>
</dbReference>
<dbReference type="AlphaFoldDB" id="A0A1J4KLF9"/>
<proteinExistence type="predicted"/>
<evidence type="ECO:0000256" key="4">
    <source>
        <dbReference type="SAM" id="Phobius"/>
    </source>
</evidence>
<dbReference type="PROSITE" id="PS50088">
    <property type="entry name" value="ANK_REPEAT"/>
    <property type="match status" value="1"/>
</dbReference>
<evidence type="ECO:0000256" key="2">
    <source>
        <dbReference type="ARBA" id="ARBA00023043"/>
    </source>
</evidence>
<dbReference type="PANTHER" id="PTHR24198">
    <property type="entry name" value="ANKYRIN REPEAT AND PROTEIN KINASE DOMAIN-CONTAINING PROTEIN"/>
    <property type="match status" value="1"/>
</dbReference>
<feature type="transmembrane region" description="Helical" evidence="4">
    <location>
        <begin position="418"/>
        <end position="441"/>
    </location>
</feature>
<dbReference type="SUPFAM" id="SSF48403">
    <property type="entry name" value="Ankyrin repeat"/>
    <property type="match status" value="1"/>
</dbReference>
<dbReference type="Pfam" id="PF12796">
    <property type="entry name" value="Ank_2"/>
    <property type="match status" value="1"/>
</dbReference>
<comment type="caution">
    <text evidence="5">The sequence shown here is derived from an EMBL/GenBank/DDBJ whole genome shotgun (WGS) entry which is preliminary data.</text>
</comment>
<evidence type="ECO:0000313" key="6">
    <source>
        <dbReference type="Proteomes" id="UP000179807"/>
    </source>
</evidence>
<dbReference type="GeneID" id="94836140"/>
<dbReference type="EMBL" id="MLAK01000617">
    <property type="protein sequence ID" value="OHT10213.1"/>
    <property type="molecule type" value="Genomic_DNA"/>
</dbReference>
<organism evidence="5 6">
    <name type="scientific">Tritrichomonas foetus</name>
    <dbReference type="NCBI Taxonomy" id="1144522"/>
    <lineage>
        <taxon>Eukaryota</taxon>
        <taxon>Metamonada</taxon>
        <taxon>Parabasalia</taxon>
        <taxon>Tritrichomonadida</taxon>
        <taxon>Tritrichomonadidae</taxon>
        <taxon>Tritrichomonas</taxon>
    </lineage>
</organism>
<dbReference type="VEuPathDB" id="TrichDB:TRFO_20500"/>
<protein>
    <submittedName>
        <fullName evidence="5">Uncharacterized protein</fullName>
    </submittedName>
</protein>
<keyword evidence="1" id="KW-0677">Repeat</keyword>
<dbReference type="Proteomes" id="UP000179807">
    <property type="component" value="Unassembled WGS sequence"/>
</dbReference>
<dbReference type="RefSeq" id="XP_068363349.1">
    <property type="nucleotide sequence ID" value="XM_068501436.1"/>
</dbReference>
<keyword evidence="4" id="KW-0472">Membrane</keyword>